<dbReference type="GO" id="GO:0016614">
    <property type="term" value="F:oxidoreductase activity, acting on CH-OH group of donors"/>
    <property type="evidence" value="ECO:0007669"/>
    <property type="project" value="InterPro"/>
</dbReference>
<dbReference type="SUPFAM" id="SSF54373">
    <property type="entry name" value="FAD-linked reductases, C-terminal domain"/>
    <property type="match status" value="1"/>
</dbReference>
<dbReference type="Proteomes" id="UP001187682">
    <property type="component" value="Unassembled WGS sequence"/>
</dbReference>
<proteinExistence type="inferred from homology"/>
<keyword evidence="3" id="KW-0285">Flavoprotein</keyword>
<dbReference type="InterPro" id="IPR012132">
    <property type="entry name" value="GMC_OxRdtase"/>
</dbReference>
<dbReference type="InterPro" id="IPR036188">
    <property type="entry name" value="FAD/NAD-bd_sf"/>
</dbReference>
<evidence type="ECO:0000313" key="6">
    <source>
        <dbReference type="EMBL" id="SPN96992.1"/>
    </source>
</evidence>
<keyword evidence="7" id="KW-1185">Reference proteome</keyword>
<protein>
    <submittedName>
        <fullName evidence="6">Related to alcohol oxidase</fullName>
    </submittedName>
</protein>
<keyword evidence="3" id="KW-0274">FAD</keyword>
<feature type="binding site" evidence="3">
    <location>
        <position position="115"/>
    </location>
    <ligand>
        <name>FAD</name>
        <dbReference type="ChEBI" id="CHEBI:57692"/>
    </ligand>
</feature>
<dbReference type="EMBL" id="ONZQ02000001">
    <property type="protein sequence ID" value="SPN96992.1"/>
    <property type="molecule type" value="Genomic_DNA"/>
</dbReference>
<sequence>MTQLIALVASLAGVASALPHHAVRRQVSELRDSYDFVIAGGGTAGLTVADRLTGAFPDKTVLVVEYGEIEYAPGTFDPPLTVWGGAGAAASRWAFSSLPNLEVDNKRGVVFAGQVVGGSSAVNGMFFDRPSRSDFEAWDQVNSPEYASSEDKWDWDGIFPYFQKSVTFTEPNAETVAEHGYTWDLSVYGGETPIYSSFPPFLWADHPVGRAAWSEMGIRTLTECAGGDKEGLCWIPISEHPETSRRSHSGLGHYAAVNETRTNYDLLVKHQVIRVVYPEDTTGSGPPLVEVRSRNDDRVFNVTANAEVILSAGTFHTPTILQRSGIGPASVLDEAEIPLVLDLPGVGSNFQDHCGPDLAWNYTEPLDLYPLPSDMSSDPDFAAEAAAQFDEIPARGPYTLAMSNSAIFVSLPNITADYEAIVSRIRDIVSNGTASSYLPPDHRDDPRMIAGYEHQLSVLADFFENPEAPSLESAFATGTSARAISLHALSRGTVRLNLTNPLEQPLLDYRSGSNPIDFDVHIAHLRYLRQMVTTPTMQQYGAVEVRPGADVQSDEDLLQHTKDSFTFSFMHPCCTAAMLPEEKGGVVGPDLRVHGLDGLRIADISVLPLLPSSHLSALAYAIGEKAADIIIREWSEDE</sequence>
<dbReference type="PROSITE" id="PS00624">
    <property type="entry name" value="GMC_OXRED_2"/>
    <property type="match status" value="1"/>
</dbReference>
<feature type="chain" id="PRO_5042199376" evidence="4">
    <location>
        <begin position="18"/>
        <end position="638"/>
    </location>
</feature>
<dbReference type="GO" id="GO:0044550">
    <property type="term" value="P:secondary metabolite biosynthetic process"/>
    <property type="evidence" value="ECO:0007669"/>
    <property type="project" value="TreeGrafter"/>
</dbReference>
<feature type="active site" description="Proton acceptor" evidence="2">
    <location>
        <position position="614"/>
    </location>
</feature>
<comment type="caution">
    <text evidence="6">The sequence shown here is derived from an EMBL/GenBank/DDBJ whole genome shotgun (WGS) entry which is preliminary data.</text>
</comment>
<dbReference type="PIRSF" id="PIRSF000137">
    <property type="entry name" value="Alcohol_oxidase"/>
    <property type="match status" value="1"/>
</dbReference>
<dbReference type="PANTHER" id="PTHR11552:SF115">
    <property type="entry name" value="DEHYDROGENASE XPTC-RELATED"/>
    <property type="match status" value="1"/>
</dbReference>
<name>A0AAE8MR21_9PEZI</name>
<evidence type="ECO:0000256" key="2">
    <source>
        <dbReference type="PIRSR" id="PIRSR000137-1"/>
    </source>
</evidence>
<feature type="domain" description="Glucose-methanol-choline oxidoreductase N-terminal" evidence="5">
    <location>
        <begin position="313"/>
        <end position="327"/>
    </location>
</feature>
<comment type="similarity">
    <text evidence="1">Belongs to the GMC oxidoreductase family.</text>
</comment>
<organism evidence="6 7">
    <name type="scientific">Cephalotrichum gorgonifer</name>
    <dbReference type="NCBI Taxonomy" id="2041049"/>
    <lineage>
        <taxon>Eukaryota</taxon>
        <taxon>Fungi</taxon>
        <taxon>Dikarya</taxon>
        <taxon>Ascomycota</taxon>
        <taxon>Pezizomycotina</taxon>
        <taxon>Sordariomycetes</taxon>
        <taxon>Hypocreomycetidae</taxon>
        <taxon>Microascales</taxon>
        <taxon>Microascaceae</taxon>
        <taxon>Cephalotrichum</taxon>
    </lineage>
</organism>
<feature type="active site" description="Proton donor" evidence="2">
    <location>
        <position position="571"/>
    </location>
</feature>
<dbReference type="GO" id="GO:0050660">
    <property type="term" value="F:flavin adenine dinucleotide binding"/>
    <property type="evidence" value="ECO:0007669"/>
    <property type="project" value="InterPro"/>
</dbReference>
<dbReference type="Pfam" id="PF05199">
    <property type="entry name" value="GMC_oxred_C"/>
    <property type="match status" value="1"/>
</dbReference>
<comment type="cofactor">
    <cofactor evidence="3">
        <name>FAD</name>
        <dbReference type="ChEBI" id="CHEBI:57692"/>
    </cofactor>
</comment>
<dbReference type="SUPFAM" id="SSF51905">
    <property type="entry name" value="FAD/NAD(P)-binding domain"/>
    <property type="match status" value="1"/>
</dbReference>
<dbReference type="Pfam" id="PF00732">
    <property type="entry name" value="GMC_oxred_N"/>
    <property type="match status" value="1"/>
</dbReference>
<evidence type="ECO:0000256" key="3">
    <source>
        <dbReference type="PIRSR" id="PIRSR000137-2"/>
    </source>
</evidence>
<dbReference type="PANTHER" id="PTHR11552">
    <property type="entry name" value="GLUCOSE-METHANOL-CHOLINE GMC OXIDOREDUCTASE"/>
    <property type="match status" value="1"/>
</dbReference>
<dbReference type="AlphaFoldDB" id="A0AAE8MR21"/>
<evidence type="ECO:0000259" key="5">
    <source>
        <dbReference type="PROSITE" id="PS00624"/>
    </source>
</evidence>
<feature type="binding site" evidence="3">
    <location>
        <position position="272"/>
    </location>
    <ligand>
        <name>FAD</name>
        <dbReference type="ChEBI" id="CHEBI:57692"/>
    </ligand>
</feature>
<dbReference type="Gene3D" id="3.30.560.10">
    <property type="entry name" value="Glucose Oxidase, domain 3"/>
    <property type="match status" value="1"/>
</dbReference>
<accession>A0AAE8MR21</accession>
<gene>
    <name evidence="6" type="ORF">DNG_00512</name>
</gene>
<dbReference type="InterPro" id="IPR007867">
    <property type="entry name" value="GMC_OxRtase_C"/>
</dbReference>
<dbReference type="InterPro" id="IPR000172">
    <property type="entry name" value="GMC_OxRdtase_N"/>
</dbReference>
<evidence type="ECO:0000256" key="4">
    <source>
        <dbReference type="SAM" id="SignalP"/>
    </source>
</evidence>
<reference evidence="6" key="1">
    <citation type="submission" date="2018-03" db="EMBL/GenBank/DDBJ databases">
        <authorList>
            <person name="Guldener U."/>
        </authorList>
    </citation>
    <scope>NUCLEOTIDE SEQUENCE</scope>
</reference>
<evidence type="ECO:0000256" key="1">
    <source>
        <dbReference type="ARBA" id="ARBA00010790"/>
    </source>
</evidence>
<dbReference type="Gene3D" id="3.50.50.60">
    <property type="entry name" value="FAD/NAD(P)-binding domain"/>
    <property type="match status" value="1"/>
</dbReference>
<feature type="signal peptide" evidence="4">
    <location>
        <begin position="1"/>
        <end position="17"/>
    </location>
</feature>
<evidence type="ECO:0000313" key="7">
    <source>
        <dbReference type="Proteomes" id="UP001187682"/>
    </source>
</evidence>
<keyword evidence="4" id="KW-0732">Signal</keyword>